<comment type="catalytic activity">
    <reaction evidence="4">
        <text>ATP + H2O = ADP + phosphate + H(+)</text>
        <dbReference type="Rhea" id="RHEA:13065"/>
        <dbReference type="ChEBI" id="CHEBI:15377"/>
        <dbReference type="ChEBI" id="CHEBI:15378"/>
        <dbReference type="ChEBI" id="CHEBI:30616"/>
        <dbReference type="ChEBI" id="CHEBI:43474"/>
        <dbReference type="ChEBI" id="CHEBI:456216"/>
        <dbReference type="EC" id="5.6.2.4"/>
    </reaction>
</comment>
<reference evidence="6" key="2">
    <citation type="submission" date="2020-09" db="EMBL/GenBank/DDBJ databases">
        <authorList>
            <person name="Sun Q."/>
            <person name="Ohkuma M."/>
        </authorList>
    </citation>
    <scope>NUCLEOTIDE SEQUENCE</scope>
    <source>
        <strain evidence="6">JCM 10088</strain>
    </source>
</reference>
<evidence type="ECO:0000256" key="3">
    <source>
        <dbReference type="ARBA" id="ARBA00048954"/>
    </source>
</evidence>
<comment type="caution">
    <text evidence="6">The sequence shown here is derived from an EMBL/GenBank/DDBJ whole genome shotgun (WGS) entry which is preliminary data.</text>
</comment>
<dbReference type="GO" id="GO:0043138">
    <property type="term" value="F:3'-5' DNA helicase activity"/>
    <property type="evidence" value="ECO:0007669"/>
    <property type="project" value="UniProtKB-EC"/>
</dbReference>
<dbReference type="AlphaFoldDB" id="A0A830GW63"/>
<evidence type="ECO:0000256" key="1">
    <source>
        <dbReference type="ARBA" id="ARBA00007816"/>
    </source>
</evidence>
<dbReference type="PANTHER" id="PTHR42957">
    <property type="entry name" value="HELICASE MJ1565-RELATED"/>
    <property type="match status" value="1"/>
</dbReference>
<proteinExistence type="inferred from homology"/>
<evidence type="ECO:0000256" key="2">
    <source>
        <dbReference type="ARBA" id="ARBA00034617"/>
    </source>
</evidence>
<dbReference type="PANTHER" id="PTHR42957:SF1">
    <property type="entry name" value="HELICASE MJ1565-RELATED"/>
    <property type="match status" value="1"/>
</dbReference>
<dbReference type="Pfam" id="PF01935">
    <property type="entry name" value="DUF87"/>
    <property type="match status" value="1"/>
</dbReference>
<accession>A0A830GW63</accession>
<comment type="catalytic activity">
    <reaction evidence="2">
        <text>Couples ATP hydrolysis with the unwinding of duplex DNA by translocating in the 3'-5' direction.</text>
        <dbReference type="EC" id="5.6.2.4"/>
    </reaction>
</comment>
<dbReference type="Proteomes" id="UP000610960">
    <property type="component" value="Unassembled WGS sequence"/>
</dbReference>
<name>A0A830GW63_9CREN</name>
<gene>
    <name evidence="6" type="ORF">GCM10007981_16200</name>
</gene>
<evidence type="ECO:0000256" key="4">
    <source>
        <dbReference type="ARBA" id="ARBA00048988"/>
    </source>
</evidence>
<protein>
    <submittedName>
        <fullName evidence="6">ATPase</fullName>
    </submittedName>
</protein>
<dbReference type="GO" id="GO:0043139">
    <property type="term" value="F:5'-3' DNA helicase activity"/>
    <property type="evidence" value="ECO:0007669"/>
    <property type="project" value="UniProtKB-EC"/>
</dbReference>
<dbReference type="Gene3D" id="3.40.50.300">
    <property type="entry name" value="P-loop containing nucleotide triphosphate hydrolases"/>
    <property type="match status" value="2"/>
</dbReference>
<sequence length="581" mass="64595">MNQFTIPISLTSPLKPLNQRLDLSVIVNTGDPSTSSVNYLGVIYEVDGVRGAKMRVFSDAEDGIWMGKFVVIDDAYPVLSRVISIDRRNYLSDERMIAQLDSKERMDELRKYGFDLEYISTSTTASLSIIGKFGGNGLLHIDRPIKPYSLVYDADDKLIEALLGAGGDSSLDVGVIKGSRVHARLDPDKLVTHHCAILASTGAGKSWLAGVILEELTLKVGLPILVIDPHGEYSAMQYQAEQDRASKEEAEAGERVSSLVSIYIPGKVDVSSMDRHYAKRFGRPRRYVRVGMNPRSMPLGILVRLLNYYYGLTDAQRRILEEGWVYNSVYEEPPLTPIDDLIKEIVETGKSAATKGYGGEIATSSLMTKLRMLFENRPFFITRYGDYYGSEPIRLLDVRGMLSTPGIKVLDLSSLDVMDQQALTAVVLDEVFSLAKRRSIPPTFLLIEEAHNFVPSKGSAMSKQPILRIAREGRKFGIGMCLVSQRPSRVDPDALSQCMTQIFKRIINPLDLKYVELISEYVSREEVGQLRVLNSDEALVTGLSVKIPLLIGVRRRFTAHGGETPSIEESLKDFLEGKQGS</sequence>
<evidence type="ECO:0000313" key="7">
    <source>
        <dbReference type="Proteomes" id="UP000610960"/>
    </source>
</evidence>
<evidence type="ECO:0000259" key="5">
    <source>
        <dbReference type="Pfam" id="PF01935"/>
    </source>
</evidence>
<feature type="domain" description="Helicase HerA central" evidence="5">
    <location>
        <begin position="173"/>
        <end position="431"/>
    </location>
</feature>
<comment type="similarity">
    <text evidence="1">Belongs to the HerA family.</text>
</comment>
<dbReference type="SUPFAM" id="SSF52540">
    <property type="entry name" value="P-loop containing nucleoside triphosphate hydrolases"/>
    <property type="match status" value="1"/>
</dbReference>
<dbReference type="InterPro" id="IPR002789">
    <property type="entry name" value="HerA_central"/>
</dbReference>
<organism evidence="6 7">
    <name type="scientific">Thermocladium modestius</name>
    <dbReference type="NCBI Taxonomy" id="62609"/>
    <lineage>
        <taxon>Archaea</taxon>
        <taxon>Thermoproteota</taxon>
        <taxon>Thermoprotei</taxon>
        <taxon>Thermoproteales</taxon>
        <taxon>Thermoproteaceae</taxon>
        <taxon>Thermocladium</taxon>
    </lineage>
</organism>
<comment type="catalytic activity">
    <reaction evidence="3">
        <text>ATP + H2O = ADP + phosphate + H(+)</text>
        <dbReference type="Rhea" id="RHEA:13065"/>
        <dbReference type="ChEBI" id="CHEBI:15377"/>
        <dbReference type="ChEBI" id="CHEBI:15378"/>
        <dbReference type="ChEBI" id="CHEBI:30616"/>
        <dbReference type="ChEBI" id="CHEBI:43474"/>
        <dbReference type="ChEBI" id="CHEBI:456216"/>
        <dbReference type="EC" id="5.6.2.3"/>
    </reaction>
</comment>
<evidence type="ECO:0000313" key="6">
    <source>
        <dbReference type="EMBL" id="GGP21986.1"/>
    </source>
</evidence>
<dbReference type="EMBL" id="BMNL01000003">
    <property type="protein sequence ID" value="GGP21986.1"/>
    <property type="molecule type" value="Genomic_DNA"/>
</dbReference>
<dbReference type="InterPro" id="IPR027417">
    <property type="entry name" value="P-loop_NTPase"/>
</dbReference>
<reference evidence="6" key="1">
    <citation type="journal article" date="2014" name="Int. J. Syst. Evol. Microbiol.">
        <title>Complete genome sequence of Corynebacterium casei LMG S-19264T (=DSM 44701T), isolated from a smear-ripened cheese.</title>
        <authorList>
            <consortium name="US DOE Joint Genome Institute (JGI-PGF)"/>
            <person name="Walter F."/>
            <person name="Albersmeier A."/>
            <person name="Kalinowski J."/>
            <person name="Ruckert C."/>
        </authorList>
    </citation>
    <scope>NUCLEOTIDE SEQUENCE</scope>
    <source>
        <strain evidence="6">JCM 10088</strain>
    </source>
</reference>
<dbReference type="InterPro" id="IPR008571">
    <property type="entry name" value="HerA-like"/>
</dbReference>
<keyword evidence="7" id="KW-1185">Reference proteome</keyword>